<keyword evidence="2" id="KW-1185">Reference proteome</keyword>
<accession>A0ABQ8J5J9</accession>
<comment type="caution">
    <text evidence="1">The sequence shown here is derived from an EMBL/GenBank/DDBJ whole genome shotgun (WGS) entry which is preliminary data.</text>
</comment>
<dbReference type="Proteomes" id="UP000887458">
    <property type="component" value="Unassembled WGS sequence"/>
</dbReference>
<organism evidence="1 2">
    <name type="scientific">Dermatophagoides pteronyssinus</name>
    <name type="common">European house dust mite</name>
    <dbReference type="NCBI Taxonomy" id="6956"/>
    <lineage>
        <taxon>Eukaryota</taxon>
        <taxon>Metazoa</taxon>
        <taxon>Ecdysozoa</taxon>
        <taxon>Arthropoda</taxon>
        <taxon>Chelicerata</taxon>
        <taxon>Arachnida</taxon>
        <taxon>Acari</taxon>
        <taxon>Acariformes</taxon>
        <taxon>Sarcoptiformes</taxon>
        <taxon>Astigmata</taxon>
        <taxon>Psoroptidia</taxon>
        <taxon>Analgoidea</taxon>
        <taxon>Pyroglyphidae</taxon>
        <taxon>Dermatophagoidinae</taxon>
        <taxon>Dermatophagoides</taxon>
    </lineage>
</organism>
<reference evidence="1 2" key="2">
    <citation type="journal article" date="2022" name="Mol. Biol. Evol.">
        <title>Comparative Genomics Reveals Insights into the Divergent Evolution of Astigmatic Mites and Household Pest Adaptations.</title>
        <authorList>
            <person name="Xiong Q."/>
            <person name="Wan A.T."/>
            <person name="Liu X."/>
            <person name="Fung C.S."/>
            <person name="Xiao X."/>
            <person name="Malainual N."/>
            <person name="Hou J."/>
            <person name="Wang L."/>
            <person name="Wang M."/>
            <person name="Yang K.Y."/>
            <person name="Cui Y."/>
            <person name="Leung E.L."/>
            <person name="Nong W."/>
            <person name="Shin S.K."/>
            <person name="Au S.W."/>
            <person name="Jeong K.Y."/>
            <person name="Chew F.T."/>
            <person name="Hui J.H."/>
            <person name="Leung T.F."/>
            <person name="Tungtrongchitr A."/>
            <person name="Zhong N."/>
            <person name="Liu Z."/>
            <person name="Tsui S.K."/>
        </authorList>
    </citation>
    <scope>NUCLEOTIDE SEQUENCE [LARGE SCALE GENOMIC DNA]</scope>
    <source>
        <strain evidence="1">Derp</strain>
    </source>
</reference>
<protein>
    <submittedName>
        <fullName evidence="1">Uncharacterized protein</fullName>
    </submittedName>
</protein>
<evidence type="ECO:0000313" key="2">
    <source>
        <dbReference type="Proteomes" id="UP000887458"/>
    </source>
</evidence>
<evidence type="ECO:0000313" key="1">
    <source>
        <dbReference type="EMBL" id="KAH9417777.1"/>
    </source>
</evidence>
<sequence length="74" mass="8483">MLRPERTLENPFSNYVLKSLNYRLNSSKVKGPNALTRRLQQHSLAKGWTKSDVTITNFPTIYTLKKTSESRAAN</sequence>
<dbReference type="EMBL" id="NJHN03000073">
    <property type="protein sequence ID" value="KAH9417777.1"/>
    <property type="molecule type" value="Genomic_DNA"/>
</dbReference>
<gene>
    <name evidence="1" type="ORF">DERP_013552</name>
</gene>
<reference evidence="1 2" key="1">
    <citation type="journal article" date="2018" name="J. Allergy Clin. Immunol.">
        <title>High-quality assembly of Dermatophagoides pteronyssinus genome and transcriptome reveals a wide range of novel allergens.</title>
        <authorList>
            <person name="Liu X.Y."/>
            <person name="Yang K.Y."/>
            <person name="Wang M.Q."/>
            <person name="Kwok J.S."/>
            <person name="Zeng X."/>
            <person name="Yang Z."/>
            <person name="Xiao X.J."/>
            <person name="Lau C.P."/>
            <person name="Li Y."/>
            <person name="Huang Z.M."/>
            <person name="Ba J.G."/>
            <person name="Yim A.K."/>
            <person name="Ouyang C.Y."/>
            <person name="Ngai S.M."/>
            <person name="Chan T.F."/>
            <person name="Leung E.L."/>
            <person name="Liu L."/>
            <person name="Liu Z.G."/>
            <person name="Tsui S.K."/>
        </authorList>
    </citation>
    <scope>NUCLEOTIDE SEQUENCE [LARGE SCALE GENOMIC DNA]</scope>
    <source>
        <strain evidence="1">Derp</strain>
    </source>
</reference>
<proteinExistence type="predicted"/>
<name>A0ABQ8J5J9_DERPT</name>